<evidence type="ECO:0008006" key="4">
    <source>
        <dbReference type="Google" id="ProtNLM"/>
    </source>
</evidence>
<keyword evidence="1" id="KW-0175">Coiled coil</keyword>
<dbReference type="Proteomes" id="UP000265800">
    <property type="component" value="Unassembled WGS sequence"/>
</dbReference>
<comment type="caution">
    <text evidence="2">The sequence shown here is derived from an EMBL/GenBank/DDBJ whole genome shotgun (WGS) entry which is preliminary data.</text>
</comment>
<dbReference type="RefSeq" id="WP_119361084.1">
    <property type="nucleotide sequence ID" value="NZ_QWKZ01000119.1"/>
</dbReference>
<protein>
    <recommendedName>
        <fullName evidence="4">Pilus assembly protein, PilO</fullName>
    </recommendedName>
</protein>
<dbReference type="EMBL" id="QWKZ01000119">
    <property type="protein sequence ID" value="RIH82206.1"/>
    <property type="molecule type" value="Genomic_DNA"/>
</dbReference>
<evidence type="ECO:0000313" key="3">
    <source>
        <dbReference type="Proteomes" id="UP000265800"/>
    </source>
</evidence>
<evidence type="ECO:0000256" key="1">
    <source>
        <dbReference type="SAM" id="Coils"/>
    </source>
</evidence>
<organism evidence="2 3">
    <name type="scientific">Meiothermus luteus</name>
    <dbReference type="NCBI Taxonomy" id="2026184"/>
    <lineage>
        <taxon>Bacteria</taxon>
        <taxon>Thermotogati</taxon>
        <taxon>Deinococcota</taxon>
        <taxon>Deinococci</taxon>
        <taxon>Thermales</taxon>
        <taxon>Thermaceae</taxon>
        <taxon>Meiothermus</taxon>
    </lineage>
</organism>
<sequence>MKLPIWLWFLLPLAALLWSGSGVLSAYKGYQGARAEASALEKELEALTQGLPQALAEAPVKAEELPALYEALLRLAEEKGLEVQALSPEGAEALGERNTWKLTLTTEGPYLGTVEYLRALSRAERPLWAVGYALTPLPGALGERLQLRLTLRILAPSNAP</sequence>
<accession>A0A399EEJ8</accession>
<reference evidence="2 3" key="1">
    <citation type="submission" date="2018-08" db="EMBL/GenBank/DDBJ databases">
        <title>Meiothermus luteus KCTC 52599 genome sequencing project.</title>
        <authorList>
            <person name="Da Costa M.S."/>
            <person name="Albuquerque L."/>
            <person name="Raposo P."/>
            <person name="Froufe H.J.C."/>
            <person name="Barroso C.S."/>
            <person name="Egas C."/>
        </authorList>
    </citation>
    <scope>NUCLEOTIDE SEQUENCE [LARGE SCALE GENOMIC DNA]</scope>
    <source>
        <strain evidence="2 3">KCTC 52599</strain>
    </source>
</reference>
<name>A0A399EEJ8_9DEIN</name>
<dbReference type="OrthoDB" id="33452at2"/>
<gene>
    <name evidence="2" type="ORF">Mlute_02571</name>
</gene>
<feature type="coiled-coil region" evidence="1">
    <location>
        <begin position="30"/>
        <end position="57"/>
    </location>
</feature>
<proteinExistence type="predicted"/>
<evidence type="ECO:0000313" key="2">
    <source>
        <dbReference type="EMBL" id="RIH82206.1"/>
    </source>
</evidence>
<keyword evidence="3" id="KW-1185">Reference proteome</keyword>
<dbReference type="AlphaFoldDB" id="A0A399EEJ8"/>